<dbReference type="AlphaFoldDB" id="A0A6P6S3F1"/>
<keyword evidence="1" id="KW-1185">Reference proteome</keyword>
<gene>
    <name evidence="2" type="primary">LOC34623965</name>
</gene>
<evidence type="ECO:0000313" key="1">
    <source>
        <dbReference type="Proteomes" id="UP000515125"/>
    </source>
</evidence>
<sequence>MNMYGSPGATVPAGACDSSTTLETLPGVFHENFALERRIAPQKSTSASCGKWKKRFLGQCLVFVKAVVLLVGRAVHFRRYAPPYFLVANDELKLQGAKLSVAEGQPLYDEWGLPSIDHFEQTLTPAMMRDKEVLATRIAAEGGLKRLPGNNKLGVLFAVGLVSPGGRGTGLEDEGGSRTAIYVISAPAVPSETPVRGLVGITPGYTEPDLLMGIMKGYPPNQASSAVPEASTDLCTLGVILYELFPEGKSPYIRRERMPDVNQISNLSREQQICNLWPRISAPQPGAVQTFDKWRKIMFRLLDSVREQRINALAIVKESADLVIYPPLD</sequence>
<dbReference type="Proteomes" id="UP000515125">
    <property type="component" value="Unplaced"/>
</dbReference>
<name>A0A6P6S3F1_9EIME</name>
<dbReference type="GeneID" id="34623965"/>
<protein>
    <submittedName>
        <fullName evidence="2">Uncharacterized protein LOC34623965</fullName>
    </submittedName>
</protein>
<reference evidence="2" key="1">
    <citation type="submission" date="2025-08" db="UniProtKB">
        <authorList>
            <consortium name="RefSeq"/>
        </authorList>
    </citation>
    <scope>IDENTIFICATION</scope>
</reference>
<accession>A0A6P6S3F1</accession>
<proteinExistence type="predicted"/>
<dbReference type="SUPFAM" id="SSF56112">
    <property type="entry name" value="Protein kinase-like (PK-like)"/>
    <property type="match status" value="1"/>
</dbReference>
<organism evidence="1 2">
    <name type="scientific">Cyclospora cayetanensis</name>
    <dbReference type="NCBI Taxonomy" id="88456"/>
    <lineage>
        <taxon>Eukaryota</taxon>
        <taxon>Sar</taxon>
        <taxon>Alveolata</taxon>
        <taxon>Apicomplexa</taxon>
        <taxon>Conoidasida</taxon>
        <taxon>Coccidia</taxon>
        <taxon>Eucoccidiorida</taxon>
        <taxon>Eimeriorina</taxon>
        <taxon>Eimeriidae</taxon>
        <taxon>Cyclospora</taxon>
    </lineage>
</organism>
<dbReference type="Gene3D" id="1.10.510.10">
    <property type="entry name" value="Transferase(Phosphotransferase) domain 1"/>
    <property type="match status" value="1"/>
</dbReference>
<dbReference type="RefSeq" id="XP_026193815.1">
    <property type="nucleotide sequence ID" value="XM_026338030.1"/>
</dbReference>
<dbReference type="OrthoDB" id="4062651at2759"/>
<evidence type="ECO:0000313" key="2">
    <source>
        <dbReference type="RefSeq" id="XP_026193815.1"/>
    </source>
</evidence>
<dbReference type="InterPro" id="IPR011009">
    <property type="entry name" value="Kinase-like_dom_sf"/>
</dbReference>